<organism evidence="3 4">
    <name type="scientific">Methylobacterium brachythecii</name>
    <dbReference type="NCBI Taxonomy" id="1176177"/>
    <lineage>
        <taxon>Bacteria</taxon>
        <taxon>Pseudomonadati</taxon>
        <taxon>Pseudomonadota</taxon>
        <taxon>Alphaproteobacteria</taxon>
        <taxon>Hyphomicrobiales</taxon>
        <taxon>Methylobacteriaceae</taxon>
        <taxon>Methylobacterium</taxon>
    </lineage>
</organism>
<proteinExistence type="predicted"/>
<reference evidence="2" key="4">
    <citation type="submission" date="2023-01" db="EMBL/GenBank/DDBJ databases">
        <title>Draft genome sequence of Methylobacterium brachythecii strain NBRC 107710.</title>
        <authorList>
            <person name="Sun Q."/>
            <person name="Mori K."/>
        </authorList>
    </citation>
    <scope>NUCLEOTIDE SEQUENCE</scope>
    <source>
        <strain evidence="2">NBRC 107710</strain>
    </source>
</reference>
<dbReference type="Proteomes" id="UP001156881">
    <property type="component" value="Unassembled WGS sequence"/>
</dbReference>
<reference evidence="2" key="1">
    <citation type="journal article" date="2014" name="Int. J. Syst. Evol. Microbiol.">
        <title>Complete genome of a new Firmicutes species belonging to the dominant human colonic microbiota ('Ruminococcus bicirculans') reveals two chromosomes and a selective capacity to utilize plant glucans.</title>
        <authorList>
            <consortium name="NISC Comparative Sequencing Program"/>
            <person name="Wegmann U."/>
            <person name="Louis P."/>
            <person name="Goesmann A."/>
            <person name="Henrissat B."/>
            <person name="Duncan S.H."/>
            <person name="Flint H.J."/>
        </authorList>
    </citation>
    <scope>NUCLEOTIDE SEQUENCE</scope>
    <source>
        <strain evidence="2">NBRC 107710</strain>
    </source>
</reference>
<keyword evidence="1" id="KW-0472">Membrane</keyword>
<dbReference type="PANTHER" id="PTHR34219">
    <property type="entry name" value="IRON-REGULATED INNER MEMBRANE PROTEIN-RELATED"/>
    <property type="match status" value="1"/>
</dbReference>
<feature type="transmembrane region" description="Helical" evidence="1">
    <location>
        <begin position="252"/>
        <end position="273"/>
    </location>
</feature>
<sequence>MTRRLLKTGKRWLILGHRWLGIVFGLFFALWIGSGLVMLYVPFPNLSEAERLAHLTPIAWDRVAVSPDAALTASGLAPPVDFELHMRGSEPVYRLATPSGEPLAISASTGRPLGPVSSDEAIATAGGHGTVERVERDQWTVTQRYNRLRPFHKVALGDAAGTELYISEKTGEVTLSTTRFARGWNWVGSVVHWIYVTPIRARPDLWHYVVVWVSGPACLGAFSGMILGIWRLRPSRRYPRGDITPYRGAARWHHLFGIVGGLTLTTFIVSGWLSMNPNNWFNSPTPPAGWLAAYAGEGAPTGLDPSSLRELVEPHAKALRFTRLGGRWLIQSLGAESKPVIGADGAGLSEDEILRAAIRAVPTTTPPAVERLTAYDVYWYAVHGDRPLPVLRLRFDDEAATWLHIDPATGRILNRLDRSGRLDRWLFSALHRFDLPLLLRHPPVREMLHWLLNGLAAVIALTGLIIGWRRLIKPRRRSARRAA</sequence>
<evidence type="ECO:0000256" key="1">
    <source>
        <dbReference type="SAM" id="Phobius"/>
    </source>
</evidence>
<dbReference type="EMBL" id="BSPG01000016">
    <property type="protein sequence ID" value="GLS44904.1"/>
    <property type="molecule type" value="Genomic_DNA"/>
</dbReference>
<evidence type="ECO:0000313" key="2">
    <source>
        <dbReference type="EMBL" id="GLS44904.1"/>
    </source>
</evidence>
<reference evidence="3 4" key="3">
    <citation type="submission" date="2020-08" db="EMBL/GenBank/DDBJ databases">
        <title>Genomic Encyclopedia of Type Strains, Phase IV (KMG-IV): sequencing the most valuable type-strain genomes for metagenomic binning, comparative biology and taxonomic classification.</title>
        <authorList>
            <person name="Goeker M."/>
        </authorList>
    </citation>
    <scope>NUCLEOTIDE SEQUENCE [LARGE SCALE GENOMIC DNA]</scope>
    <source>
        <strain evidence="3 4">DSM 24105</strain>
    </source>
</reference>
<feature type="transmembrane region" description="Helical" evidence="1">
    <location>
        <begin position="20"/>
        <end position="41"/>
    </location>
</feature>
<gene>
    <name evidence="2" type="ORF">GCM10007884_28930</name>
    <name evidence="3" type="ORF">GGR33_004962</name>
</gene>
<dbReference type="InterPro" id="IPR005625">
    <property type="entry name" value="PepSY-ass_TM"/>
</dbReference>
<keyword evidence="1" id="KW-1133">Transmembrane helix</keyword>
<evidence type="ECO:0000313" key="3">
    <source>
        <dbReference type="EMBL" id="MBB3905424.1"/>
    </source>
</evidence>
<dbReference type="PANTHER" id="PTHR34219:SF6">
    <property type="entry name" value="BLR3280 PROTEIN"/>
    <property type="match status" value="1"/>
</dbReference>
<accession>A0A7W6AP64</accession>
<dbReference type="AlphaFoldDB" id="A0A7W6AP64"/>
<feature type="transmembrane region" description="Helical" evidence="1">
    <location>
        <begin position="447"/>
        <end position="468"/>
    </location>
</feature>
<evidence type="ECO:0000313" key="4">
    <source>
        <dbReference type="Proteomes" id="UP000517759"/>
    </source>
</evidence>
<comment type="caution">
    <text evidence="3">The sequence shown here is derived from an EMBL/GenBank/DDBJ whole genome shotgun (WGS) entry which is preliminary data.</text>
</comment>
<dbReference type="Proteomes" id="UP000517759">
    <property type="component" value="Unassembled WGS sequence"/>
</dbReference>
<keyword evidence="5" id="KW-1185">Reference proteome</keyword>
<dbReference type="EMBL" id="JACIDN010000012">
    <property type="protein sequence ID" value="MBB3905424.1"/>
    <property type="molecule type" value="Genomic_DNA"/>
</dbReference>
<feature type="transmembrane region" description="Helical" evidence="1">
    <location>
        <begin position="205"/>
        <end position="232"/>
    </location>
</feature>
<reference evidence="5" key="2">
    <citation type="journal article" date="2019" name="Int. J. Syst. Evol. Microbiol.">
        <title>The Global Catalogue of Microorganisms (GCM) 10K type strain sequencing project: providing services to taxonomists for standard genome sequencing and annotation.</title>
        <authorList>
            <consortium name="The Broad Institute Genomics Platform"/>
            <consortium name="The Broad Institute Genome Sequencing Center for Infectious Disease"/>
            <person name="Wu L."/>
            <person name="Ma J."/>
        </authorList>
    </citation>
    <scope>NUCLEOTIDE SEQUENCE [LARGE SCALE GENOMIC DNA]</scope>
    <source>
        <strain evidence="5">NBRC 107710</strain>
    </source>
</reference>
<evidence type="ECO:0000313" key="5">
    <source>
        <dbReference type="Proteomes" id="UP001156881"/>
    </source>
</evidence>
<name>A0A7W6AP64_9HYPH</name>
<keyword evidence="1" id="KW-0812">Transmembrane</keyword>
<protein>
    <submittedName>
        <fullName evidence="2">Peptidase</fullName>
    </submittedName>
</protein>
<dbReference type="RefSeq" id="WP_306484353.1">
    <property type="nucleotide sequence ID" value="NZ_BSPG01000016.1"/>
</dbReference>